<dbReference type="EMBL" id="GDQN01002420">
    <property type="protein sequence ID" value="JAT88634.1"/>
    <property type="molecule type" value="Transcribed_RNA"/>
</dbReference>
<dbReference type="AlphaFoldDB" id="A0A1E1WNQ6"/>
<name>A0A1E1WNQ6_PECGO</name>
<feature type="non-terminal residue" evidence="2">
    <location>
        <position position="1"/>
    </location>
</feature>
<evidence type="ECO:0000256" key="1">
    <source>
        <dbReference type="SAM" id="MobiDB-lite"/>
    </source>
</evidence>
<sequence>GSGSAGGTSRHATDRERRRRSHENKRLKSVVNVIKHSSDSNPGYNFLASGSSVSPISNGLKPETEDVPPVKSELEDANTTFSNSEATDSEDNLPLNLTMRRNKLSIL</sequence>
<feature type="compositionally biased region" description="Basic residues" evidence="1">
    <location>
        <begin position="17"/>
        <end position="27"/>
    </location>
</feature>
<dbReference type="OrthoDB" id="365379at2759"/>
<accession>A0A1E1WNQ6</accession>
<feature type="region of interest" description="Disordered" evidence="1">
    <location>
        <begin position="1"/>
        <end position="27"/>
    </location>
</feature>
<protein>
    <submittedName>
        <fullName evidence="2">Uncharacterized protein</fullName>
    </submittedName>
</protein>
<proteinExistence type="predicted"/>
<gene>
    <name evidence="2" type="ORF">g.18923</name>
</gene>
<organism evidence="2">
    <name type="scientific">Pectinophora gossypiella</name>
    <name type="common">Cotton pink bollworm</name>
    <name type="synonym">Depressaria gossypiella</name>
    <dbReference type="NCBI Taxonomy" id="13191"/>
    <lineage>
        <taxon>Eukaryota</taxon>
        <taxon>Metazoa</taxon>
        <taxon>Ecdysozoa</taxon>
        <taxon>Arthropoda</taxon>
        <taxon>Hexapoda</taxon>
        <taxon>Insecta</taxon>
        <taxon>Pterygota</taxon>
        <taxon>Neoptera</taxon>
        <taxon>Endopterygota</taxon>
        <taxon>Lepidoptera</taxon>
        <taxon>Glossata</taxon>
        <taxon>Ditrysia</taxon>
        <taxon>Gelechioidea</taxon>
        <taxon>Gelechiidae</taxon>
        <taxon>Apatetrinae</taxon>
        <taxon>Pectinophora</taxon>
    </lineage>
</organism>
<reference evidence="2" key="1">
    <citation type="submission" date="2015-09" db="EMBL/GenBank/DDBJ databases">
        <title>De novo assembly of Pectinophora gossypiella (Pink Bollworm) gut transcriptome.</title>
        <authorList>
            <person name="Tassone E.E."/>
        </authorList>
    </citation>
    <scope>NUCLEOTIDE SEQUENCE</scope>
</reference>
<evidence type="ECO:0000313" key="2">
    <source>
        <dbReference type="EMBL" id="JAT88634.1"/>
    </source>
</evidence>